<evidence type="ECO:0000313" key="9">
    <source>
        <dbReference type="Proteomes" id="UP001165685"/>
    </source>
</evidence>
<dbReference type="NCBIfam" id="NF002937">
    <property type="entry name" value="PRK03584.1"/>
    <property type="match status" value="1"/>
</dbReference>
<dbReference type="Pfam" id="PF16177">
    <property type="entry name" value="ACAS_N"/>
    <property type="match status" value="1"/>
</dbReference>
<dbReference type="NCBIfam" id="TIGR01217">
    <property type="entry name" value="ac_ac_CoA_syn"/>
    <property type="match status" value="1"/>
</dbReference>
<dbReference type="PROSITE" id="PS00455">
    <property type="entry name" value="AMP_BINDING"/>
    <property type="match status" value="1"/>
</dbReference>
<dbReference type="InterPro" id="IPR045851">
    <property type="entry name" value="AMP-bd_C_sf"/>
</dbReference>
<proteinExistence type="inferred from homology"/>
<keyword evidence="4" id="KW-0067">ATP-binding</keyword>
<comment type="similarity">
    <text evidence="1">Belongs to the ATP-dependent AMP-binding enzyme family.</text>
</comment>
<dbReference type="SUPFAM" id="SSF56801">
    <property type="entry name" value="Acetyl-CoA synthetase-like"/>
    <property type="match status" value="1"/>
</dbReference>
<dbReference type="PANTHER" id="PTHR42921">
    <property type="entry name" value="ACETOACETYL-COA SYNTHETASE"/>
    <property type="match status" value="1"/>
</dbReference>
<dbReference type="InterPro" id="IPR000873">
    <property type="entry name" value="AMP-dep_synth/lig_dom"/>
</dbReference>
<accession>A0ABT4TJ59</accession>
<dbReference type="InterPro" id="IPR032387">
    <property type="entry name" value="ACAS_N"/>
</dbReference>
<dbReference type="InterPro" id="IPR042099">
    <property type="entry name" value="ANL_N_sf"/>
</dbReference>
<dbReference type="RefSeq" id="WP_270677281.1">
    <property type="nucleotide sequence ID" value="NZ_JAQFWP010000013.1"/>
</dbReference>
<feature type="domain" description="AMP-dependent synthetase/ligase" evidence="6">
    <location>
        <begin position="109"/>
        <end position="482"/>
    </location>
</feature>
<evidence type="ECO:0000256" key="5">
    <source>
        <dbReference type="SAM" id="MobiDB-lite"/>
    </source>
</evidence>
<comment type="caution">
    <text evidence="8">The sequence shown here is derived from an EMBL/GenBank/DDBJ whole genome shotgun (WGS) entry which is preliminary data.</text>
</comment>
<reference evidence="8" key="1">
    <citation type="submission" date="2023-01" db="EMBL/GenBank/DDBJ databases">
        <title>Draft genome sequence of Nocardiopsis sp. LSu2-4 isolated from halophytes.</title>
        <authorList>
            <person name="Duangmal K."/>
            <person name="Chantavorakit T."/>
        </authorList>
    </citation>
    <scope>NUCLEOTIDE SEQUENCE</scope>
    <source>
        <strain evidence="8">LSu2-4</strain>
    </source>
</reference>
<gene>
    <name evidence="8" type="ORF">O4U47_09330</name>
</gene>
<dbReference type="Pfam" id="PF00501">
    <property type="entry name" value="AMP-binding"/>
    <property type="match status" value="1"/>
</dbReference>
<name>A0ABT4TJ59_9ACTN</name>
<dbReference type="EMBL" id="JAQFWP010000013">
    <property type="protein sequence ID" value="MDA2804712.1"/>
    <property type="molecule type" value="Genomic_DNA"/>
</dbReference>
<dbReference type="Proteomes" id="UP001165685">
    <property type="component" value="Unassembled WGS sequence"/>
</dbReference>
<dbReference type="Gene3D" id="3.40.50.12780">
    <property type="entry name" value="N-terminal domain of ligase-like"/>
    <property type="match status" value="1"/>
</dbReference>
<dbReference type="InterPro" id="IPR005914">
    <property type="entry name" value="Acac_CoA_synth"/>
</dbReference>
<dbReference type="Gene3D" id="3.30.300.30">
    <property type="match status" value="1"/>
</dbReference>
<feature type="compositionally biased region" description="Low complexity" evidence="5">
    <location>
        <begin position="644"/>
        <end position="654"/>
    </location>
</feature>
<sequence>MTATGRVLRAPREDWKAATRVGAFARRAEEAHGLRIDGYPDLWRWSVDRPSEFWAQVWDRFGVRSTADPGPALAEEAMPGARWFPGARINYARHLLEDADPGRRLDGDTALFAYSQTREEVRIGFGELREKVAHARAGLRCLGVREGDRVVGYLPSVPEAVVAFLATASLGAVWASCAPEFGVRGVLDRFGQLEPTVLLGVTGYRYGAKRVDRSEELAAVAAGLPGLRAAVHVPYGEFASPPEAPPGLEWTDWSELTAAAGPSDPAPAYTDVPFDHPLFVLFSSGTTGAPKPIVHGHGGILLEHLKNHALSWDLGPGDRLLWYTTTAWMMWNALVSAPLVRAGAVLIDGDPLRPDPELQWRLAARTRATVVGTSPGYLMRCRADGLDPAAAHDLSSVRQIAAAGSPLPPEGYRWVLDRFPGALLNVGSGGTDVCTGLVQGGPAQPVREGVIAGPCLGVRAEAWDEQGRPVTGELGELVVTRPMPSMPVGFWGDDGSRYREAYFAHYPGVWRHGDWVRFDADGGCTVAGRSDATLNRGGVRLGTAEFYGVVEELDGVEDSLVVHLEDGPGDSSGGGMGRLILFVVTRTPLDGDGRARITAAVRAALSPRHVPDAVVEVPAVPRNRTGKKLEVPVKRLLQGRPRADAAPPGVAADEAALDPFEEMARDAGHEGAGRAGRSAG</sequence>
<dbReference type="EC" id="6.2.1.16" evidence="8"/>
<dbReference type="InterPro" id="IPR020845">
    <property type="entry name" value="AMP-binding_CS"/>
</dbReference>
<organism evidence="8 9">
    <name type="scientific">Nocardiopsis suaedae</name>
    <dbReference type="NCBI Taxonomy" id="3018444"/>
    <lineage>
        <taxon>Bacteria</taxon>
        <taxon>Bacillati</taxon>
        <taxon>Actinomycetota</taxon>
        <taxon>Actinomycetes</taxon>
        <taxon>Streptosporangiales</taxon>
        <taxon>Nocardiopsidaceae</taxon>
        <taxon>Nocardiopsis</taxon>
    </lineage>
</organism>
<protein>
    <submittedName>
        <fullName evidence="8">Acetoacetate--CoA ligase</fullName>
        <ecNumber evidence="8">6.2.1.16</ecNumber>
    </submittedName>
</protein>
<feature type="domain" description="Acetyl-coenzyme A synthetase N-terminal" evidence="7">
    <location>
        <begin position="39"/>
        <end position="92"/>
    </location>
</feature>
<evidence type="ECO:0000259" key="6">
    <source>
        <dbReference type="Pfam" id="PF00501"/>
    </source>
</evidence>
<dbReference type="PANTHER" id="PTHR42921:SF1">
    <property type="entry name" value="ACETOACETYL-COA SYNTHETASE"/>
    <property type="match status" value="1"/>
</dbReference>
<keyword evidence="2 8" id="KW-0436">Ligase</keyword>
<keyword evidence="9" id="KW-1185">Reference proteome</keyword>
<evidence type="ECO:0000256" key="4">
    <source>
        <dbReference type="ARBA" id="ARBA00022840"/>
    </source>
</evidence>
<dbReference type="GO" id="GO:0030729">
    <property type="term" value="F:acetoacetate-CoA ligase activity"/>
    <property type="evidence" value="ECO:0007669"/>
    <property type="project" value="UniProtKB-EC"/>
</dbReference>
<evidence type="ECO:0000313" key="8">
    <source>
        <dbReference type="EMBL" id="MDA2804712.1"/>
    </source>
</evidence>
<evidence type="ECO:0000259" key="7">
    <source>
        <dbReference type="Pfam" id="PF16177"/>
    </source>
</evidence>
<evidence type="ECO:0000256" key="3">
    <source>
        <dbReference type="ARBA" id="ARBA00022741"/>
    </source>
</evidence>
<feature type="compositionally biased region" description="Basic and acidic residues" evidence="5">
    <location>
        <begin position="662"/>
        <end position="672"/>
    </location>
</feature>
<evidence type="ECO:0000256" key="1">
    <source>
        <dbReference type="ARBA" id="ARBA00006432"/>
    </source>
</evidence>
<evidence type="ECO:0000256" key="2">
    <source>
        <dbReference type="ARBA" id="ARBA00022598"/>
    </source>
</evidence>
<keyword evidence="3" id="KW-0547">Nucleotide-binding</keyword>
<feature type="region of interest" description="Disordered" evidence="5">
    <location>
        <begin position="639"/>
        <end position="680"/>
    </location>
</feature>